<dbReference type="EMBL" id="JBHRSZ010000004">
    <property type="protein sequence ID" value="MFC3151200.1"/>
    <property type="molecule type" value="Genomic_DNA"/>
</dbReference>
<dbReference type="Proteomes" id="UP001595476">
    <property type="component" value="Unassembled WGS sequence"/>
</dbReference>
<evidence type="ECO:0000313" key="4">
    <source>
        <dbReference type="EMBL" id="MFC3151200.1"/>
    </source>
</evidence>
<dbReference type="PANTHER" id="PTHR35936:SF25">
    <property type="entry name" value="ABC TRANSPORTER SUBSTRATE-BINDING PROTEIN"/>
    <property type="match status" value="1"/>
</dbReference>
<proteinExistence type="inferred from homology"/>
<dbReference type="RefSeq" id="WP_386719517.1">
    <property type="nucleotide sequence ID" value="NZ_JBHRSZ010000004.1"/>
</dbReference>
<evidence type="ECO:0000256" key="1">
    <source>
        <dbReference type="ARBA" id="ARBA00010333"/>
    </source>
</evidence>
<evidence type="ECO:0000256" key="2">
    <source>
        <dbReference type="ARBA" id="ARBA00022729"/>
    </source>
</evidence>
<sequence>MQSSRRIILLLGVVCFCFFGASRLYAEPKQIIFYDEYPPFSFQKNGEAQGLWVDLIEAILTDMQVPYELQIYPFKRALHSAKNGDGVVVGVVKNEQRTTFLDYSEPFYVEKNLLWMRKGHAFKFTNVEDLKGYSLGIKLGWSYGDEFDHAKEAELFSIIDGDTKQLYALLDAKRLDAVVDNDLAAQRLIPKLNLSHELESLSEPLLLANIYLATQKGRDPEFLAAFNRSLKKLKSSNRLAEIQARFRETMN</sequence>
<protein>
    <submittedName>
        <fullName evidence="4">Substrate-binding periplasmic protein</fullName>
    </submittedName>
</protein>
<comment type="caution">
    <text evidence="4">The sequence shown here is derived from an EMBL/GenBank/DDBJ whole genome shotgun (WGS) entry which is preliminary data.</text>
</comment>
<name>A0ABV7HBF1_9GAMM</name>
<dbReference type="SUPFAM" id="SSF53850">
    <property type="entry name" value="Periplasmic binding protein-like II"/>
    <property type="match status" value="1"/>
</dbReference>
<keyword evidence="5" id="KW-1185">Reference proteome</keyword>
<dbReference type="SMART" id="SM00062">
    <property type="entry name" value="PBPb"/>
    <property type="match status" value="1"/>
</dbReference>
<evidence type="ECO:0000259" key="3">
    <source>
        <dbReference type="SMART" id="SM00062"/>
    </source>
</evidence>
<gene>
    <name evidence="4" type="ORF">ACFOEK_09210</name>
</gene>
<dbReference type="Gene3D" id="3.40.190.10">
    <property type="entry name" value="Periplasmic binding protein-like II"/>
    <property type="match status" value="2"/>
</dbReference>
<dbReference type="InterPro" id="IPR001638">
    <property type="entry name" value="Solute-binding_3/MltF_N"/>
</dbReference>
<dbReference type="PANTHER" id="PTHR35936">
    <property type="entry name" value="MEMBRANE-BOUND LYTIC MUREIN TRANSGLYCOSYLASE F"/>
    <property type="match status" value="1"/>
</dbReference>
<accession>A0ABV7HBF1</accession>
<dbReference type="Pfam" id="PF00497">
    <property type="entry name" value="SBP_bac_3"/>
    <property type="match status" value="1"/>
</dbReference>
<reference evidence="5" key="1">
    <citation type="journal article" date="2019" name="Int. J. Syst. Evol. Microbiol.">
        <title>The Global Catalogue of Microorganisms (GCM) 10K type strain sequencing project: providing services to taxonomists for standard genome sequencing and annotation.</title>
        <authorList>
            <consortium name="The Broad Institute Genomics Platform"/>
            <consortium name="The Broad Institute Genome Sequencing Center for Infectious Disease"/>
            <person name="Wu L."/>
            <person name="Ma J."/>
        </authorList>
    </citation>
    <scope>NUCLEOTIDE SEQUENCE [LARGE SCALE GENOMIC DNA]</scope>
    <source>
        <strain evidence="5">KCTC 52438</strain>
    </source>
</reference>
<keyword evidence="2" id="KW-0732">Signal</keyword>
<feature type="domain" description="Solute-binding protein family 3/N-terminal" evidence="3">
    <location>
        <begin position="29"/>
        <end position="250"/>
    </location>
</feature>
<organism evidence="4 5">
    <name type="scientific">Litoribrevibacter euphylliae</name>
    <dbReference type="NCBI Taxonomy" id="1834034"/>
    <lineage>
        <taxon>Bacteria</taxon>
        <taxon>Pseudomonadati</taxon>
        <taxon>Pseudomonadota</taxon>
        <taxon>Gammaproteobacteria</taxon>
        <taxon>Oceanospirillales</taxon>
        <taxon>Oceanospirillaceae</taxon>
        <taxon>Litoribrevibacter</taxon>
    </lineage>
</organism>
<comment type="similarity">
    <text evidence="1">Belongs to the bacterial solute-binding protein 3 family.</text>
</comment>
<evidence type="ECO:0000313" key="5">
    <source>
        <dbReference type="Proteomes" id="UP001595476"/>
    </source>
</evidence>